<sequence>MGPPPGPGPGPGLARYGSAPGSLLAGIAESVIRGGGGGGEPAAGRWSAEPVLPGRVQLAGPTASSMASPDSTSAYGSGELHVAAPAKWAPSLQAAPSSATAAPPRECSLTSWRRWTTTTTATTTTTSVSLPRDSHPTRLT</sequence>
<feature type="compositionally biased region" description="Low complexity" evidence="1">
    <location>
        <begin position="91"/>
        <end position="104"/>
    </location>
</feature>
<reference evidence="2" key="1">
    <citation type="submission" date="2020-07" db="EMBL/GenBank/DDBJ databases">
        <authorList>
            <person name="Lin J."/>
        </authorList>
    </citation>
    <scope>NUCLEOTIDE SEQUENCE</scope>
</reference>
<name>A0A6V7PNK8_ANACO</name>
<accession>A0A6V7PNK8</accession>
<dbReference type="AlphaFoldDB" id="A0A6V7PNK8"/>
<feature type="region of interest" description="Disordered" evidence="1">
    <location>
        <begin position="59"/>
        <end position="78"/>
    </location>
</feature>
<proteinExistence type="predicted"/>
<feature type="region of interest" description="Disordered" evidence="1">
    <location>
        <begin position="91"/>
        <end position="140"/>
    </location>
</feature>
<organism evidence="2">
    <name type="scientific">Ananas comosus var. bracteatus</name>
    <name type="common">red pineapple</name>
    <dbReference type="NCBI Taxonomy" id="296719"/>
    <lineage>
        <taxon>Eukaryota</taxon>
        <taxon>Viridiplantae</taxon>
        <taxon>Streptophyta</taxon>
        <taxon>Embryophyta</taxon>
        <taxon>Tracheophyta</taxon>
        <taxon>Spermatophyta</taxon>
        <taxon>Magnoliopsida</taxon>
        <taxon>Liliopsida</taxon>
        <taxon>Poales</taxon>
        <taxon>Bromeliaceae</taxon>
        <taxon>Bromelioideae</taxon>
        <taxon>Ananas</taxon>
    </lineage>
</organism>
<evidence type="ECO:0000313" key="2">
    <source>
        <dbReference type="EMBL" id="CAD1832238.1"/>
    </source>
</evidence>
<protein>
    <submittedName>
        <fullName evidence="2">Uncharacterized protein</fullName>
    </submittedName>
</protein>
<feature type="compositionally biased region" description="Polar residues" evidence="1">
    <location>
        <begin position="62"/>
        <end position="75"/>
    </location>
</feature>
<dbReference type="EMBL" id="LR862150">
    <property type="protein sequence ID" value="CAD1832238.1"/>
    <property type="molecule type" value="Genomic_DNA"/>
</dbReference>
<evidence type="ECO:0000256" key="1">
    <source>
        <dbReference type="SAM" id="MobiDB-lite"/>
    </source>
</evidence>
<gene>
    <name evidence="2" type="ORF">CB5_LOCUS15449</name>
</gene>
<feature type="compositionally biased region" description="Low complexity" evidence="1">
    <location>
        <begin position="116"/>
        <end position="126"/>
    </location>
</feature>